<proteinExistence type="predicted"/>
<dbReference type="KEGG" id="hds:HSR122_1475"/>
<keyword evidence="2" id="KW-1185">Reference proteome</keyword>
<reference evidence="1 2" key="1">
    <citation type="submission" date="2020-11" db="EMBL/GenBank/DDBJ databases">
        <title>Carbohydrate-dependent, anaerobic sulfur respiration: A novel catabolism in halophilic archaea.</title>
        <authorList>
            <person name="Sorokin D.Y."/>
            <person name="Messina E."/>
            <person name="Smedile F."/>
            <person name="La Cono V."/>
            <person name="Hallsworth J.E."/>
            <person name="Yakimov M.M."/>
        </authorList>
    </citation>
    <scope>NUCLEOTIDE SEQUENCE [LARGE SCALE GENOMIC DNA]</scope>
    <source>
        <strain evidence="1 2">HSR12-2</strain>
    </source>
</reference>
<protein>
    <submittedName>
        <fullName evidence="1">Uncharacterized protein</fullName>
    </submittedName>
</protein>
<sequence>MFILRQTQPSSMRVRDWQDILEDVVENDNNPDQWRAVGGDRRSGIGEDLYLAHPSTGVYQLKTYAKNPYEVEGVGTQVARRIDDEIDPLFPEEGSGLFGVQQPIEDEREAEQKAKDLETVLETHADAPTTPEALFEDLMETLDSPAYGPMEFDTHGRPDSMTDLTDTFEEAEELLDAELEDLIDEGVTRGFQ</sequence>
<dbReference type="EMBL" id="CP064788">
    <property type="protein sequence ID" value="QSG08869.1"/>
    <property type="molecule type" value="Genomic_DNA"/>
</dbReference>
<evidence type="ECO:0000313" key="1">
    <source>
        <dbReference type="EMBL" id="QSG08869.1"/>
    </source>
</evidence>
<accession>A0A897ND32</accession>
<evidence type="ECO:0000313" key="2">
    <source>
        <dbReference type="Proteomes" id="UP000662973"/>
    </source>
</evidence>
<organism evidence="1 2">
    <name type="scientific">Halapricum desulfuricans</name>
    <dbReference type="NCBI Taxonomy" id="2841257"/>
    <lineage>
        <taxon>Archaea</taxon>
        <taxon>Methanobacteriati</taxon>
        <taxon>Methanobacteriota</taxon>
        <taxon>Stenosarchaea group</taxon>
        <taxon>Halobacteria</taxon>
        <taxon>Halobacteriales</taxon>
        <taxon>Haloarculaceae</taxon>
        <taxon>Halapricum</taxon>
    </lineage>
</organism>
<gene>
    <name evidence="1" type="ORF">HSR122_1475</name>
</gene>
<name>A0A897ND32_9EURY</name>
<dbReference type="Proteomes" id="UP000662973">
    <property type="component" value="Chromosome"/>
</dbReference>
<dbReference type="AlphaFoldDB" id="A0A897ND32"/>